<evidence type="ECO:0000313" key="3">
    <source>
        <dbReference type="Proteomes" id="UP001500305"/>
    </source>
</evidence>
<dbReference type="Proteomes" id="UP001500305">
    <property type="component" value="Unassembled WGS sequence"/>
</dbReference>
<proteinExistence type="predicted"/>
<gene>
    <name evidence="2" type="ORF">GCM10010430_05810</name>
</gene>
<dbReference type="InterPro" id="IPR024726">
    <property type="entry name" value="FhuF_C"/>
</dbReference>
<organism evidence="2 3">
    <name type="scientific">Kitasatospora cystarginea</name>
    <dbReference type="NCBI Taxonomy" id="58350"/>
    <lineage>
        <taxon>Bacteria</taxon>
        <taxon>Bacillati</taxon>
        <taxon>Actinomycetota</taxon>
        <taxon>Actinomycetes</taxon>
        <taxon>Kitasatosporales</taxon>
        <taxon>Streptomycetaceae</taxon>
        <taxon>Kitasatospora</taxon>
    </lineage>
</organism>
<name>A0ABN3DEC3_9ACTN</name>
<feature type="domain" description="Ferric siderophore reductase C-terminal" evidence="1">
    <location>
        <begin position="211"/>
        <end position="230"/>
    </location>
</feature>
<comment type="caution">
    <text evidence="2">The sequence shown here is derived from an EMBL/GenBank/DDBJ whole genome shotgun (WGS) entry which is preliminary data.</text>
</comment>
<evidence type="ECO:0000313" key="2">
    <source>
        <dbReference type="EMBL" id="GAA2228848.1"/>
    </source>
</evidence>
<dbReference type="Pfam" id="PF11575">
    <property type="entry name" value="FhuF_C"/>
    <property type="match status" value="1"/>
</dbReference>
<accession>A0ABN3DEC3</accession>
<evidence type="ECO:0000259" key="1">
    <source>
        <dbReference type="Pfam" id="PF11575"/>
    </source>
</evidence>
<dbReference type="EMBL" id="BAAATR010000002">
    <property type="protein sequence ID" value="GAA2228848.1"/>
    <property type="molecule type" value="Genomic_DNA"/>
</dbReference>
<keyword evidence="3" id="KW-1185">Reference proteome</keyword>
<protein>
    <submittedName>
        <fullName evidence="2">(2Fe-2S)-binding protein</fullName>
    </submittedName>
</protein>
<reference evidence="2 3" key="1">
    <citation type="journal article" date="2019" name="Int. J. Syst. Evol. Microbiol.">
        <title>The Global Catalogue of Microorganisms (GCM) 10K type strain sequencing project: providing services to taxonomists for standard genome sequencing and annotation.</title>
        <authorList>
            <consortium name="The Broad Institute Genomics Platform"/>
            <consortium name="The Broad Institute Genome Sequencing Center for Infectious Disease"/>
            <person name="Wu L."/>
            <person name="Ma J."/>
        </authorList>
    </citation>
    <scope>NUCLEOTIDE SEQUENCE [LARGE SCALE GENOMIC DNA]</scope>
    <source>
        <strain evidence="2 3">JCM 7356</strain>
    </source>
</reference>
<dbReference type="RefSeq" id="WP_344634579.1">
    <property type="nucleotide sequence ID" value="NZ_BAAATR010000002.1"/>
</dbReference>
<sequence length="238" mass="24780">MPEEPSATEVFREVTAVGPYFAVEAAVGPGRPTGFRPLGELYDGGPEGFLAERIATVSARLGTAESRVAASITQLGLAARLWSVTLGAAVLTGTVPDLAPDRAYWHHPPHGMLELRLPAPVRPADLAGALRDGVVTGALAPLATAVRAATPTPVSERLLWGNAASALVGAVRQLAAHRPDAGRTAWSLAGELLGHAPLAGTGTLHQTSFRRSTCCLYYRLPNGGLCGDCVFRTPPARP</sequence>